<name>A0A9N9KJW9_9GLOM</name>
<reference evidence="1" key="1">
    <citation type="submission" date="2021-06" db="EMBL/GenBank/DDBJ databases">
        <authorList>
            <person name="Kallberg Y."/>
            <person name="Tangrot J."/>
            <person name="Rosling A."/>
        </authorList>
    </citation>
    <scope>NUCLEOTIDE SEQUENCE</scope>
    <source>
        <strain evidence="1">FL966</strain>
    </source>
</reference>
<organism evidence="1 2">
    <name type="scientific">Cetraspora pellucida</name>
    <dbReference type="NCBI Taxonomy" id="1433469"/>
    <lineage>
        <taxon>Eukaryota</taxon>
        <taxon>Fungi</taxon>
        <taxon>Fungi incertae sedis</taxon>
        <taxon>Mucoromycota</taxon>
        <taxon>Glomeromycotina</taxon>
        <taxon>Glomeromycetes</taxon>
        <taxon>Diversisporales</taxon>
        <taxon>Gigasporaceae</taxon>
        <taxon>Cetraspora</taxon>
    </lineage>
</organism>
<accession>A0A9N9KJW9</accession>
<dbReference type="Proteomes" id="UP000789759">
    <property type="component" value="Unassembled WGS sequence"/>
</dbReference>
<dbReference type="EMBL" id="CAJVQA010089797">
    <property type="protein sequence ID" value="CAG8840315.1"/>
    <property type="molecule type" value="Genomic_DNA"/>
</dbReference>
<protein>
    <submittedName>
        <fullName evidence="1">5916_t:CDS:1</fullName>
    </submittedName>
</protein>
<sequence>FEIDNINNLDDEFLPHPNKYKKILKLLDETPEWKFEKWKKKVTSEFLNKFLNNFLQRKGDENLVEKNLNGWLKGEDPLSNQDKLKGYSLIKKPEQKIKVAKIKNSKFTGNINEITISGAE</sequence>
<keyword evidence="2" id="KW-1185">Reference proteome</keyword>
<evidence type="ECO:0000313" key="2">
    <source>
        <dbReference type="Proteomes" id="UP000789759"/>
    </source>
</evidence>
<dbReference type="AlphaFoldDB" id="A0A9N9KJW9"/>
<comment type="caution">
    <text evidence="1">The sequence shown here is derived from an EMBL/GenBank/DDBJ whole genome shotgun (WGS) entry which is preliminary data.</text>
</comment>
<feature type="non-terminal residue" evidence="1">
    <location>
        <position position="1"/>
    </location>
</feature>
<gene>
    <name evidence="1" type="ORF">CPELLU_LOCUS21992</name>
</gene>
<evidence type="ECO:0000313" key="1">
    <source>
        <dbReference type="EMBL" id="CAG8840315.1"/>
    </source>
</evidence>
<feature type="non-terminal residue" evidence="1">
    <location>
        <position position="120"/>
    </location>
</feature>
<proteinExistence type="predicted"/>